<name>A0ACB5TRA6_CANBO</name>
<keyword evidence="2" id="KW-1185">Reference proteome</keyword>
<evidence type="ECO:0000313" key="2">
    <source>
        <dbReference type="Proteomes" id="UP001165101"/>
    </source>
</evidence>
<dbReference type="EMBL" id="BSXV01001643">
    <property type="protein sequence ID" value="GME93482.1"/>
    <property type="molecule type" value="Genomic_DNA"/>
</dbReference>
<comment type="caution">
    <text evidence="1">The sequence shown here is derived from an EMBL/GenBank/DDBJ whole genome shotgun (WGS) entry which is preliminary data.</text>
</comment>
<reference evidence="1" key="1">
    <citation type="submission" date="2023-04" db="EMBL/GenBank/DDBJ databases">
        <title>Candida boidinii NBRC 1967.</title>
        <authorList>
            <person name="Ichikawa N."/>
            <person name="Sato H."/>
            <person name="Tonouchi N."/>
        </authorList>
    </citation>
    <scope>NUCLEOTIDE SEQUENCE</scope>
    <source>
        <strain evidence="1">NBRC 1967</strain>
    </source>
</reference>
<gene>
    <name evidence="1" type="ORF">Cboi01_000315700</name>
</gene>
<dbReference type="Proteomes" id="UP001165101">
    <property type="component" value="Unassembled WGS sequence"/>
</dbReference>
<organism evidence="1 2">
    <name type="scientific">Candida boidinii</name>
    <name type="common">Yeast</name>
    <dbReference type="NCBI Taxonomy" id="5477"/>
    <lineage>
        <taxon>Eukaryota</taxon>
        <taxon>Fungi</taxon>
        <taxon>Dikarya</taxon>
        <taxon>Ascomycota</taxon>
        <taxon>Saccharomycotina</taxon>
        <taxon>Pichiomycetes</taxon>
        <taxon>Pichiales</taxon>
        <taxon>Pichiaceae</taxon>
        <taxon>Ogataea</taxon>
        <taxon>Ogataea/Candida clade</taxon>
    </lineage>
</organism>
<evidence type="ECO:0000313" key="1">
    <source>
        <dbReference type="EMBL" id="GME93482.1"/>
    </source>
</evidence>
<protein>
    <submittedName>
        <fullName evidence="1">Unnamed protein product</fullName>
    </submittedName>
</protein>
<sequence>MSEMEPLRAEVIILGAGIAGTKAAIELSKAGISNIILEARDRVGGRLHTVSSGDTEGVEIGEKFDLGASWFHDCINNPLFDKYRNHKDVDFVFDDSSIGYYNKEQGFIDITETQLLEIFQEMSDFIEINYTNLKIENDISLKEAAYQYLLRQKDVLTDFQIKNAPQILRIFESWIGSSWDTLSARLITEDRRYGRNAFCLTGWSNIYNYELQELSNILEYNQLDLNTLDKNNNLKLNNLVSDIRFNEKTNEITVITKDIKNNVTKRYISKYVICAVPLSILKLKNNEYGSIKWSPALTPSLNYALDHMSFCSLGKIFIEFSEDDFKKLNWKHDYYQSYFLPDKDEELLKRFENNEPNSFSNSNNEFYKFKRTETEITSPPDPTGFSHLMLLINLHKYTNKPIFGFLTPNPLTEYIEKDPTNRIWPVIKPLLLKIIQSDNNSSEIVDIPKPKKIINSKWTTDPFSRGSYTGTTVYDDLDIAIESLINSDVFNGRVRFAGEHAHVKANGCIHGAWISGDREAHKIINMMHRPKL</sequence>
<accession>A0ACB5TRA6</accession>
<proteinExistence type="predicted"/>